<evidence type="ECO:0000256" key="5">
    <source>
        <dbReference type="SAM" id="Phobius"/>
    </source>
</evidence>
<dbReference type="SUPFAM" id="SSF103473">
    <property type="entry name" value="MFS general substrate transporter"/>
    <property type="match status" value="1"/>
</dbReference>
<dbReference type="Gene3D" id="3.90.25.10">
    <property type="entry name" value="UDP-galactose 4-epimerase, domain 1"/>
    <property type="match status" value="1"/>
</dbReference>
<dbReference type="Gene3D" id="1.20.1250.20">
    <property type="entry name" value="MFS general substrate transporter like domains"/>
    <property type="match status" value="1"/>
</dbReference>
<dbReference type="OrthoDB" id="3682074at2759"/>
<dbReference type="Gene3D" id="3.40.50.720">
    <property type="entry name" value="NAD(P)-binding Rossmann-like Domain"/>
    <property type="match status" value="1"/>
</dbReference>
<protein>
    <recommendedName>
        <fullName evidence="6">Major facilitator superfamily (MFS) profile domain-containing protein</fullName>
    </recommendedName>
</protein>
<keyword evidence="3 5" id="KW-1133">Transmembrane helix</keyword>
<feature type="transmembrane region" description="Helical" evidence="5">
    <location>
        <begin position="677"/>
        <end position="703"/>
    </location>
</feature>
<feature type="transmembrane region" description="Helical" evidence="5">
    <location>
        <begin position="427"/>
        <end position="447"/>
    </location>
</feature>
<dbReference type="SUPFAM" id="SSF51735">
    <property type="entry name" value="NAD(P)-binding Rossmann-fold domains"/>
    <property type="match status" value="1"/>
</dbReference>
<feature type="transmembrane region" description="Helical" evidence="5">
    <location>
        <begin position="604"/>
        <end position="626"/>
    </location>
</feature>
<feature type="transmembrane region" description="Helical" evidence="5">
    <location>
        <begin position="567"/>
        <end position="592"/>
    </location>
</feature>
<keyword evidence="2 5" id="KW-0812">Transmembrane</keyword>
<dbReference type="InterPro" id="IPR011701">
    <property type="entry name" value="MFS"/>
</dbReference>
<organism evidence="7 8">
    <name type="scientific">Curvularia kusanoi</name>
    <name type="common">Cochliobolus kusanoi</name>
    <dbReference type="NCBI Taxonomy" id="90978"/>
    <lineage>
        <taxon>Eukaryota</taxon>
        <taxon>Fungi</taxon>
        <taxon>Dikarya</taxon>
        <taxon>Ascomycota</taxon>
        <taxon>Pezizomycotina</taxon>
        <taxon>Dothideomycetes</taxon>
        <taxon>Pleosporomycetidae</taxon>
        <taxon>Pleosporales</taxon>
        <taxon>Pleosporineae</taxon>
        <taxon>Pleosporaceae</taxon>
        <taxon>Curvularia</taxon>
    </lineage>
</organism>
<feature type="transmembrane region" description="Helical" evidence="5">
    <location>
        <begin position="646"/>
        <end position="665"/>
    </location>
</feature>
<keyword evidence="8" id="KW-1185">Reference proteome</keyword>
<comment type="caution">
    <text evidence="7">The sequence shown here is derived from an EMBL/GenBank/DDBJ whole genome shotgun (WGS) entry which is preliminary data.</text>
</comment>
<proteinExistence type="predicted"/>
<comment type="subcellular location">
    <subcellularLocation>
        <location evidence="1">Membrane</location>
        <topology evidence="1">Multi-pass membrane protein</topology>
    </subcellularLocation>
</comment>
<reference evidence="7" key="1">
    <citation type="submission" date="2019-04" db="EMBL/GenBank/DDBJ databases">
        <title>Sequencing of skin fungus with MAO and IRED activity.</title>
        <authorList>
            <person name="Marsaioli A.J."/>
            <person name="Bonatto J.M.C."/>
            <person name="Reis Junior O."/>
        </authorList>
    </citation>
    <scope>NUCLEOTIDE SEQUENCE</scope>
    <source>
        <strain evidence="7">30M1</strain>
    </source>
</reference>
<gene>
    <name evidence="7" type="ORF">E8E13_011480</name>
</gene>
<feature type="domain" description="Major facilitator superfamily (MFS) profile" evidence="6">
    <location>
        <begin position="336"/>
        <end position="711"/>
    </location>
</feature>
<dbReference type="Proteomes" id="UP000801428">
    <property type="component" value="Unassembled WGS sequence"/>
</dbReference>
<dbReference type="InterPro" id="IPR020846">
    <property type="entry name" value="MFS_dom"/>
</dbReference>
<dbReference type="Pfam" id="PF07690">
    <property type="entry name" value="MFS_1"/>
    <property type="match status" value="1"/>
</dbReference>
<feature type="transmembrane region" description="Helical" evidence="5">
    <location>
        <begin position="377"/>
        <end position="395"/>
    </location>
</feature>
<dbReference type="EMBL" id="SWKU01000001">
    <property type="protein sequence ID" value="KAF3011150.1"/>
    <property type="molecule type" value="Genomic_DNA"/>
</dbReference>
<evidence type="ECO:0000256" key="4">
    <source>
        <dbReference type="ARBA" id="ARBA00023136"/>
    </source>
</evidence>
<feature type="transmembrane region" description="Helical" evidence="5">
    <location>
        <begin position="459"/>
        <end position="483"/>
    </location>
</feature>
<evidence type="ECO:0000256" key="2">
    <source>
        <dbReference type="ARBA" id="ARBA00022692"/>
    </source>
</evidence>
<evidence type="ECO:0000256" key="3">
    <source>
        <dbReference type="ARBA" id="ARBA00022989"/>
    </source>
</evidence>
<dbReference type="GO" id="GO:0005886">
    <property type="term" value="C:plasma membrane"/>
    <property type="evidence" value="ECO:0007669"/>
    <property type="project" value="TreeGrafter"/>
</dbReference>
<dbReference type="InterPro" id="IPR036291">
    <property type="entry name" value="NAD(P)-bd_dom_sf"/>
</dbReference>
<evidence type="ECO:0000256" key="1">
    <source>
        <dbReference type="ARBA" id="ARBA00004141"/>
    </source>
</evidence>
<dbReference type="InterPro" id="IPR008030">
    <property type="entry name" value="NmrA-like"/>
</dbReference>
<dbReference type="GO" id="GO:0022857">
    <property type="term" value="F:transmembrane transporter activity"/>
    <property type="evidence" value="ECO:0007669"/>
    <property type="project" value="InterPro"/>
</dbReference>
<keyword evidence="4 5" id="KW-0472">Membrane</keyword>
<sequence>MTSHADNYGLPASFTTIALFGANGQIGEHILHALVTSKRKDFKVIAFIPPGADLQTSQSVTIKSFDVEKATRAQLAEDLEGVDAVVSAVNGPAALEAQATIQDAAADAGVQRFYPSEYGMHHIYRKPGDPMGYIHPAWNVKALANERVIRHLAVRERKMSFTVIGCGDFYNQARERVWCPWTQDPSSVDQYTLHAIGNPHAEADYTHLDDLGSFVVATLLEPAKSHNAFLNVVSDTISTTHIARLLCRYSGKKVEVNVLPKEKMHEIWEDPAKAPAEHSDSAFPVDFWYLVKGTQGKGDDESSDEKLEDGKRIVEVTGADDPIDPHNWPLHKRARTVLILSLLIFTQAWAGACDSIANTKASKQYHVSPVAQNLSTAVYLFGIGCGCLFVGPLSQTFGRNPAYLGFTLVYLPFILGTALSRNYGTQIVCRFFAGLASSAALGINGGSIGDMFRPVERALWFPVIAWVNVVPPVIAPIAGGWVVSRDYLDWRWVNWITFIISGFALLIALFFLPETYLPMLLDYKASHLRRLSGSPDYVTKHASFSFPQQLKHVIHTSVRMTTVEPPVISLGCFLVLLYVILFTFLSGFDYVFKRQYDLSDLEEGACFASIALGATSVSLCAPALHAWTWRQADYDARASVRPEFRLWPAIITAPLLPISLFWLGWTNYARISIYSGLAACFCFGIVLNAIRGIGAGAICVVSIREETEGEE</sequence>
<dbReference type="InterPro" id="IPR036259">
    <property type="entry name" value="MFS_trans_sf"/>
</dbReference>
<dbReference type="AlphaFoldDB" id="A0A9P4WEZ6"/>
<dbReference type="PANTHER" id="PTHR23502">
    <property type="entry name" value="MAJOR FACILITATOR SUPERFAMILY"/>
    <property type="match status" value="1"/>
</dbReference>
<name>A0A9P4WEZ6_CURKU</name>
<dbReference type="Pfam" id="PF05368">
    <property type="entry name" value="NmrA"/>
    <property type="match status" value="1"/>
</dbReference>
<feature type="transmembrane region" description="Helical" evidence="5">
    <location>
        <begin position="337"/>
        <end position="357"/>
    </location>
</feature>
<evidence type="ECO:0000313" key="7">
    <source>
        <dbReference type="EMBL" id="KAF3011150.1"/>
    </source>
</evidence>
<evidence type="ECO:0000259" key="6">
    <source>
        <dbReference type="PROSITE" id="PS50850"/>
    </source>
</evidence>
<evidence type="ECO:0000313" key="8">
    <source>
        <dbReference type="Proteomes" id="UP000801428"/>
    </source>
</evidence>
<accession>A0A9P4WEZ6</accession>
<feature type="transmembrane region" description="Helical" evidence="5">
    <location>
        <begin position="492"/>
        <end position="512"/>
    </location>
</feature>
<dbReference type="PANTHER" id="PTHR23502:SF188">
    <property type="entry name" value="MAJOR FACILITATOR SUPERFAMILY (MFS) PROFILE DOMAIN-CONTAINING PROTEIN"/>
    <property type="match status" value="1"/>
</dbReference>
<dbReference type="PROSITE" id="PS50850">
    <property type="entry name" value="MFS"/>
    <property type="match status" value="1"/>
</dbReference>
<feature type="transmembrane region" description="Helical" evidence="5">
    <location>
        <begin position="401"/>
        <end position="420"/>
    </location>
</feature>